<accession>A0AAV1NP84</accession>
<reference evidence="1 2" key="1">
    <citation type="submission" date="2024-01" db="EMBL/GenBank/DDBJ databases">
        <authorList>
            <person name="Alioto T."/>
            <person name="Alioto T."/>
            <person name="Gomez Garrido J."/>
        </authorList>
    </citation>
    <scope>NUCLEOTIDE SEQUENCE [LARGE SCALE GENOMIC DNA]</scope>
</reference>
<comment type="caution">
    <text evidence="1">The sequence shown here is derived from an EMBL/GenBank/DDBJ whole genome shotgun (WGS) entry which is preliminary data.</text>
</comment>
<dbReference type="Proteomes" id="UP001314229">
    <property type="component" value="Unassembled WGS sequence"/>
</dbReference>
<evidence type="ECO:0000313" key="2">
    <source>
        <dbReference type="Proteomes" id="UP001314229"/>
    </source>
</evidence>
<name>A0AAV1NP84_SCOSC</name>
<keyword evidence="2" id="KW-1185">Reference proteome</keyword>
<protein>
    <submittedName>
        <fullName evidence="1">Uncharacterized protein</fullName>
    </submittedName>
</protein>
<sequence length="174" mass="19756">MCVDAMDTRSKHTKPNCLQRTMMKPASKLKWRLLRVSSEGDEALKPCRAGAVKATIRKYLHREQKRAQLAKLAKALVGNISKKAKMESVYEEEGQRHSPGAMAPENTTQYLMSNVYEDLSENIFHALPASHEISAKLYGESLSPRSVYSALDADYEGCLAFQQRDFEEVFHQCW</sequence>
<proteinExistence type="predicted"/>
<dbReference type="EMBL" id="CAWUFR010000050">
    <property type="protein sequence ID" value="CAK6961361.1"/>
    <property type="molecule type" value="Genomic_DNA"/>
</dbReference>
<evidence type="ECO:0000313" key="1">
    <source>
        <dbReference type="EMBL" id="CAK6961361.1"/>
    </source>
</evidence>
<organism evidence="1 2">
    <name type="scientific">Scomber scombrus</name>
    <name type="common">Atlantic mackerel</name>
    <name type="synonym">Scomber vernalis</name>
    <dbReference type="NCBI Taxonomy" id="13677"/>
    <lineage>
        <taxon>Eukaryota</taxon>
        <taxon>Metazoa</taxon>
        <taxon>Chordata</taxon>
        <taxon>Craniata</taxon>
        <taxon>Vertebrata</taxon>
        <taxon>Euteleostomi</taxon>
        <taxon>Actinopterygii</taxon>
        <taxon>Neopterygii</taxon>
        <taxon>Teleostei</taxon>
        <taxon>Neoteleostei</taxon>
        <taxon>Acanthomorphata</taxon>
        <taxon>Pelagiaria</taxon>
        <taxon>Scombriformes</taxon>
        <taxon>Scombridae</taxon>
        <taxon>Scomber</taxon>
    </lineage>
</organism>
<gene>
    <name evidence="1" type="ORF">FSCOSCO3_A012420</name>
</gene>
<dbReference type="AlphaFoldDB" id="A0AAV1NP84"/>